<accession>A0A6G8KXI9</accession>
<organism evidence="2 3">
    <name type="scientific">Brevibacterium luteolum</name>
    <dbReference type="NCBI Taxonomy" id="199591"/>
    <lineage>
        <taxon>Bacteria</taxon>
        <taxon>Bacillati</taxon>
        <taxon>Actinomycetota</taxon>
        <taxon>Actinomycetes</taxon>
        <taxon>Micrococcales</taxon>
        <taxon>Brevibacteriaceae</taxon>
        <taxon>Brevibacterium</taxon>
    </lineage>
</organism>
<gene>
    <name evidence="2" type="ORF">EW640_08700</name>
</gene>
<feature type="transmembrane region" description="Helical" evidence="1">
    <location>
        <begin position="12"/>
        <end position="29"/>
    </location>
</feature>
<keyword evidence="1" id="KW-0812">Transmembrane</keyword>
<keyword evidence="1" id="KW-1133">Transmembrane helix</keyword>
<dbReference type="EMBL" id="CP035810">
    <property type="protein sequence ID" value="QIN29343.1"/>
    <property type="molecule type" value="Genomic_DNA"/>
</dbReference>
<sequence>MSSPRKTSPGKRMTAGLLVMAGLLLVREFAPESPIAIAALIIGLIALLIIIPAYFRALLSSRRDR</sequence>
<evidence type="ECO:0000313" key="2">
    <source>
        <dbReference type="EMBL" id="QIN29343.1"/>
    </source>
</evidence>
<evidence type="ECO:0000256" key="1">
    <source>
        <dbReference type="SAM" id="Phobius"/>
    </source>
</evidence>
<dbReference type="AlphaFoldDB" id="A0A6G8KXI9"/>
<feature type="transmembrane region" description="Helical" evidence="1">
    <location>
        <begin position="35"/>
        <end position="55"/>
    </location>
</feature>
<reference evidence="2 3" key="1">
    <citation type="submission" date="2019-02" db="EMBL/GenBank/DDBJ databases">
        <title>Complete Genome Sequence and Methylome Analysis of Brevibacterium luteolum NEB1784.</title>
        <authorList>
            <person name="Fomenkov A."/>
            <person name="Roberts R.J."/>
        </authorList>
    </citation>
    <scope>NUCLEOTIDE SEQUENCE [LARGE SCALE GENOMIC DNA]</scope>
    <source>
        <strain evidence="2 3">NEB1784</strain>
    </source>
</reference>
<keyword evidence="1" id="KW-0472">Membrane</keyword>
<evidence type="ECO:0000313" key="3">
    <source>
        <dbReference type="Proteomes" id="UP000501518"/>
    </source>
</evidence>
<dbReference type="KEGG" id="blut:EW640_08700"/>
<name>A0A6G8KXI9_9MICO</name>
<protein>
    <submittedName>
        <fullName evidence="2">Uncharacterized protein</fullName>
    </submittedName>
</protein>
<proteinExistence type="predicted"/>
<dbReference type="Proteomes" id="UP000501518">
    <property type="component" value="Chromosome"/>
</dbReference>
<dbReference type="RefSeq" id="WP_165883758.1">
    <property type="nucleotide sequence ID" value="NZ_CP035810.1"/>
</dbReference>